<dbReference type="GO" id="GO:0032259">
    <property type="term" value="P:methylation"/>
    <property type="evidence" value="ECO:0007669"/>
    <property type="project" value="UniProtKB-KW"/>
</dbReference>
<dbReference type="RefSeq" id="WP_171186822.1">
    <property type="nucleotide sequence ID" value="NZ_WTPX01000062.1"/>
</dbReference>
<evidence type="ECO:0000256" key="1">
    <source>
        <dbReference type="ARBA" id="ARBA00022603"/>
    </source>
</evidence>
<organism evidence="5 6">
    <name type="scientific">Alienimonas chondri</name>
    <dbReference type="NCBI Taxonomy" id="2681879"/>
    <lineage>
        <taxon>Bacteria</taxon>
        <taxon>Pseudomonadati</taxon>
        <taxon>Planctomycetota</taxon>
        <taxon>Planctomycetia</taxon>
        <taxon>Planctomycetales</taxon>
        <taxon>Planctomycetaceae</taxon>
        <taxon>Alienimonas</taxon>
    </lineage>
</organism>
<protein>
    <submittedName>
        <fullName evidence="5">23S rRNA (Guanosine-2'-O-)-methyltransferase RlmB</fullName>
        <ecNumber evidence="5">2.1.1.185</ecNumber>
    </submittedName>
</protein>
<name>A0ABX1VDZ1_9PLAN</name>
<feature type="region of interest" description="Disordered" evidence="3">
    <location>
        <begin position="51"/>
        <end position="70"/>
    </location>
</feature>
<dbReference type="InterPro" id="IPR004441">
    <property type="entry name" value="rRNA_MeTrfase_TrmH"/>
</dbReference>
<sequence>MSLSLRNPHSVLAALRLRPGAVTSVSPPAGRPTPAWAAVLDAAHVANVPLIDAPPPPFPPDGGGGGEATVASKPPVSLSELFAGAKPNEPGLWLALDRIQDVHNLGAIFRNAAFFGVRGVVFTRDQSAPLTAAAYDVACGGVEAVPHAAPTNLAAALAKAKDAGLWTLGTSEHADVLGDGSGVPSGSAFDVDRGRPWLVVIGGEEKGLRRRTIDLCDEVCRLPPGPGNVGPVTSLNASVACGAILAALSRPSSG</sequence>
<evidence type="ECO:0000313" key="5">
    <source>
        <dbReference type="EMBL" id="NNJ26122.1"/>
    </source>
</evidence>
<keyword evidence="2 5" id="KW-0808">Transferase</keyword>
<dbReference type="EC" id="2.1.1.185" evidence="5"/>
<dbReference type="PANTHER" id="PTHR46429">
    <property type="entry name" value="23S RRNA (GUANOSINE-2'-O-)-METHYLTRANSFERASE RLMB"/>
    <property type="match status" value="1"/>
</dbReference>
<dbReference type="SUPFAM" id="SSF75217">
    <property type="entry name" value="alpha/beta knot"/>
    <property type="match status" value="1"/>
</dbReference>
<dbReference type="InterPro" id="IPR029026">
    <property type="entry name" value="tRNA_m1G_MTases_N"/>
</dbReference>
<accession>A0ABX1VDZ1</accession>
<feature type="domain" description="tRNA/rRNA methyltransferase SpoU type" evidence="4">
    <location>
        <begin position="93"/>
        <end position="245"/>
    </location>
</feature>
<dbReference type="PANTHER" id="PTHR46429:SF1">
    <property type="entry name" value="23S RRNA (GUANOSINE-2'-O-)-METHYLTRANSFERASE RLMB"/>
    <property type="match status" value="1"/>
</dbReference>
<proteinExistence type="predicted"/>
<dbReference type="GO" id="GO:0008168">
    <property type="term" value="F:methyltransferase activity"/>
    <property type="evidence" value="ECO:0007669"/>
    <property type="project" value="UniProtKB-KW"/>
</dbReference>
<evidence type="ECO:0000256" key="2">
    <source>
        <dbReference type="ARBA" id="ARBA00022679"/>
    </source>
</evidence>
<dbReference type="CDD" id="cd18103">
    <property type="entry name" value="SpoU-like_RlmB"/>
    <property type="match status" value="1"/>
</dbReference>
<dbReference type="Proteomes" id="UP000609651">
    <property type="component" value="Unassembled WGS sequence"/>
</dbReference>
<keyword evidence="6" id="KW-1185">Reference proteome</keyword>
<keyword evidence="1 5" id="KW-0489">Methyltransferase</keyword>
<evidence type="ECO:0000256" key="3">
    <source>
        <dbReference type="SAM" id="MobiDB-lite"/>
    </source>
</evidence>
<comment type="caution">
    <text evidence="5">The sequence shown here is derived from an EMBL/GenBank/DDBJ whole genome shotgun (WGS) entry which is preliminary data.</text>
</comment>
<reference evidence="5 6" key="1">
    <citation type="journal article" date="2020" name="Syst. Appl. Microbiol.">
        <title>Alienimonas chondri sp. nov., a novel planctomycete isolated from the biofilm of the red alga Chondrus crispus.</title>
        <authorList>
            <person name="Vitorino I."/>
            <person name="Albuquerque L."/>
            <person name="Wiegand S."/>
            <person name="Kallscheuer N."/>
            <person name="da Costa M.S."/>
            <person name="Lobo-da-Cunha A."/>
            <person name="Jogler C."/>
            <person name="Lage O.M."/>
        </authorList>
    </citation>
    <scope>NUCLEOTIDE SEQUENCE [LARGE SCALE GENOMIC DNA]</scope>
    <source>
        <strain evidence="5 6">LzC2</strain>
    </source>
</reference>
<evidence type="ECO:0000313" key="6">
    <source>
        <dbReference type="Proteomes" id="UP000609651"/>
    </source>
</evidence>
<dbReference type="InterPro" id="IPR029028">
    <property type="entry name" value="Alpha/beta_knot_MTases"/>
</dbReference>
<gene>
    <name evidence="5" type="primary">rlmB</name>
    <name evidence="5" type="ORF">LzC2_22020</name>
</gene>
<dbReference type="EMBL" id="WTPX01000062">
    <property type="protein sequence ID" value="NNJ26122.1"/>
    <property type="molecule type" value="Genomic_DNA"/>
</dbReference>
<dbReference type="InterPro" id="IPR001537">
    <property type="entry name" value="SpoU_MeTrfase"/>
</dbReference>
<dbReference type="Gene3D" id="3.40.1280.10">
    <property type="match status" value="1"/>
</dbReference>
<dbReference type="Pfam" id="PF00588">
    <property type="entry name" value="SpoU_methylase"/>
    <property type="match status" value="1"/>
</dbReference>
<evidence type="ECO:0000259" key="4">
    <source>
        <dbReference type="Pfam" id="PF00588"/>
    </source>
</evidence>